<dbReference type="InterPro" id="IPR017853">
    <property type="entry name" value="GH"/>
</dbReference>
<comment type="similarity">
    <text evidence="1">Belongs to the glycosyl hydrolase 29 family.</text>
</comment>
<dbReference type="EMBL" id="JADCTT010000005">
    <property type="protein sequence ID" value="KAF9752633.1"/>
    <property type="molecule type" value="Genomic_DNA"/>
</dbReference>
<dbReference type="PANTHER" id="PTHR10030:SF37">
    <property type="entry name" value="ALPHA-L-FUCOSIDASE-RELATED"/>
    <property type="match status" value="1"/>
</dbReference>
<name>A0A8H7TPY8_BIOOC</name>
<keyword evidence="5" id="KW-0326">Glycosidase</keyword>
<organism evidence="7 8">
    <name type="scientific">Bionectria ochroleuca</name>
    <name type="common">Gliocladium roseum</name>
    <dbReference type="NCBI Taxonomy" id="29856"/>
    <lineage>
        <taxon>Eukaryota</taxon>
        <taxon>Fungi</taxon>
        <taxon>Dikarya</taxon>
        <taxon>Ascomycota</taxon>
        <taxon>Pezizomycotina</taxon>
        <taxon>Sordariomycetes</taxon>
        <taxon>Hypocreomycetidae</taxon>
        <taxon>Hypocreales</taxon>
        <taxon>Bionectriaceae</taxon>
        <taxon>Clonostachys</taxon>
    </lineage>
</organism>
<dbReference type="SUPFAM" id="SSF51445">
    <property type="entry name" value="(Trans)glycosidases"/>
    <property type="match status" value="1"/>
</dbReference>
<keyword evidence="3" id="KW-0732">Signal</keyword>
<evidence type="ECO:0000313" key="7">
    <source>
        <dbReference type="EMBL" id="KAF9752633.1"/>
    </source>
</evidence>
<dbReference type="GO" id="GO:0004560">
    <property type="term" value="F:alpha-L-fucosidase activity"/>
    <property type="evidence" value="ECO:0007669"/>
    <property type="project" value="UniProtKB-EC"/>
</dbReference>
<evidence type="ECO:0000256" key="3">
    <source>
        <dbReference type="ARBA" id="ARBA00022729"/>
    </source>
</evidence>
<evidence type="ECO:0000256" key="5">
    <source>
        <dbReference type="ARBA" id="ARBA00023295"/>
    </source>
</evidence>
<dbReference type="Gene3D" id="3.20.20.80">
    <property type="entry name" value="Glycosidases"/>
    <property type="match status" value="1"/>
</dbReference>
<dbReference type="InterPro" id="IPR000421">
    <property type="entry name" value="FA58C"/>
</dbReference>
<sequence>MRFNDMMVRPGIYCAITLLGVSGYRSIAQTLPEPYLQIPEARQLGWHSLEYYAFVHFGHNTFTGEEWGRSQSPPDVFNPTSLDTDQWAQSFAKAGMGGMILTAKHHDGMALWNSSTTTYKIANSAWAKNRKEQGLDSDVVRMAAESAKKYGIRFGIYLSPWDIHRDPAMPKPGLAGTIFDEPQIFGDASPGDYNELYSQQLTELLTMELNDGSQINVFELWLDGASGSDTVQTFDWAQYRDIIRKHQPEAVMWGHQGVDARWVGNEDGYTLETNWHTINVTQDDARLSEQDLMVGARDGTYWTPAESDARIRDGWFWHEEEKPKAGDVLMAMYLKTVGRSVTLNLDVPPDTRGLIEDEDIASLMEFKDRRESLLGQGILQPGANVTASSVREGDSDAYGPQNLLDGRDDSYWAMDDDETNGWVEIDLGYERPVSGFIVQEHIALGQRVGSYTIEAFVGGEYTIVVNGTSIGYKRIDVLSKTVSTSQIRLSITQSNAVPLLQQFQVLGSSDISNTGRG</sequence>
<dbReference type="Pfam" id="PF01120">
    <property type="entry name" value="Alpha_L_fucos"/>
    <property type="match status" value="1"/>
</dbReference>
<dbReference type="PROSITE" id="PS50022">
    <property type="entry name" value="FA58C_3"/>
    <property type="match status" value="1"/>
</dbReference>
<accession>A0A8H7TPY8</accession>
<comment type="caution">
    <text evidence="7">The sequence shown here is derived from an EMBL/GenBank/DDBJ whole genome shotgun (WGS) entry which is preliminary data.</text>
</comment>
<dbReference type="InterPro" id="IPR008979">
    <property type="entry name" value="Galactose-bd-like_sf"/>
</dbReference>
<dbReference type="SUPFAM" id="SSF49785">
    <property type="entry name" value="Galactose-binding domain-like"/>
    <property type="match status" value="1"/>
</dbReference>
<dbReference type="Pfam" id="PF00754">
    <property type="entry name" value="F5_F8_type_C"/>
    <property type="match status" value="1"/>
</dbReference>
<evidence type="ECO:0000256" key="1">
    <source>
        <dbReference type="ARBA" id="ARBA00007951"/>
    </source>
</evidence>
<proteinExistence type="inferred from homology"/>
<evidence type="ECO:0000256" key="4">
    <source>
        <dbReference type="ARBA" id="ARBA00022801"/>
    </source>
</evidence>
<dbReference type="AlphaFoldDB" id="A0A8H7TPY8"/>
<dbReference type="GO" id="GO:0016139">
    <property type="term" value="P:glycoside catabolic process"/>
    <property type="evidence" value="ECO:0007669"/>
    <property type="project" value="TreeGrafter"/>
</dbReference>
<evidence type="ECO:0000259" key="6">
    <source>
        <dbReference type="PROSITE" id="PS50022"/>
    </source>
</evidence>
<protein>
    <recommendedName>
        <fullName evidence="2">alpha-L-fucosidase</fullName>
        <ecNumber evidence="2">3.2.1.51</ecNumber>
    </recommendedName>
</protein>
<dbReference type="InterPro" id="IPR000933">
    <property type="entry name" value="Glyco_hydro_29"/>
</dbReference>
<dbReference type="SMART" id="SM00812">
    <property type="entry name" value="Alpha_L_fucos"/>
    <property type="match status" value="1"/>
</dbReference>
<gene>
    <name evidence="7" type="ORF">IM811_014427</name>
</gene>
<feature type="domain" description="F5/8 type C" evidence="6">
    <location>
        <begin position="366"/>
        <end position="508"/>
    </location>
</feature>
<dbReference type="GO" id="GO:0006004">
    <property type="term" value="P:fucose metabolic process"/>
    <property type="evidence" value="ECO:0007669"/>
    <property type="project" value="TreeGrafter"/>
</dbReference>
<dbReference type="Gene3D" id="2.60.120.260">
    <property type="entry name" value="Galactose-binding domain-like"/>
    <property type="match status" value="1"/>
</dbReference>
<evidence type="ECO:0000256" key="2">
    <source>
        <dbReference type="ARBA" id="ARBA00012662"/>
    </source>
</evidence>
<dbReference type="EC" id="3.2.1.51" evidence="2"/>
<keyword evidence="4" id="KW-0378">Hydrolase</keyword>
<reference evidence="7" key="1">
    <citation type="submission" date="2020-10" db="EMBL/GenBank/DDBJ databases">
        <title>High-Quality Genome Resource of Clonostachys rosea strain S41 by Oxford Nanopore Long-Read Sequencing.</title>
        <authorList>
            <person name="Wang H."/>
        </authorList>
    </citation>
    <scope>NUCLEOTIDE SEQUENCE</scope>
    <source>
        <strain evidence="7">S41</strain>
    </source>
</reference>
<dbReference type="Proteomes" id="UP000616885">
    <property type="component" value="Unassembled WGS sequence"/>
</dbReference>
<dbReference type="PANTHER" id="PTHR10030">
    <property type="entry name" value="ALPHA-L-FUCOSIDASE"/>
    <property type="match status" value="1"/>
</dbReference>
<dbReference type="InterPro" id="IPR057739">
    <property type="entry name" value="Glyco_hydro_29_N"/>
</dbReference>
<evidence type="ECO:0000313" key="8">
    <source>
        <dbReference type="Proteomes" id="UP000616885"/>
    </source>
</evidence>